<dbReference type="Proteomes" id="UP000030755">
    <property type="component" value="Unassembled WGS sequence"/>
</dbReference>
<dbReference type="InterPro" id="IPR024729">
    <property type="entry name" value="USP7_ICP0-binding_dom"/>
</dbReference>
<dbReference type="FunFam" id="3.90.70.10:FF:000005">
    <property type="entry name" value="Ubiquitin carboxyl-terminal hydrolase 7"/>
    <property type="match status" value="1"/>
</dbReference>
<dbReference type="SUPFAM" id="SSF49599">
    <property type="entry name" value="TRAF domain-like"/>
    <property type="match status" value="1"/>
</dbReference>
<dbReference type="PROSITE" id="PS50144">
    <property type="entry name" value="MATH"/>
    <property type="match status" value="1"/>
</dbReference>
<dbReference type="Gene3D" id="3.10.20.90">
    <property type="entry name" value="Phosphatidylinositol 3-kinase Catalytic Subunit, Chain A, domain 1"/>
    <property type="match status" value="2"/>
</dbReference>
<dbReference type="PROSITE" id="PS00973">
    <property type="entry name" value="USP_2"/>
    <property type="match status" value="1"/>
</dbReference>
<evidence type="ECO:0000256" key="9">
    <source>
        <dbReference type="ARBA" id="ARBA00023242"/>
    </source>
</evidence>
<evidence type="ECO:0000256" key="8">
    <source>
        <dbReference type="ARBA" id="ARBA00022807"/>
    </source>
</evidence>
<dbReference type="AlphaFoldDB" id="A0A075ARA4"/>
<comment type="similarity">
    <text evidence="3">Belongs to the peptidase C19 family.</text>
</comment>
<evidence type="ECO:0000259" key="11">
    <source>
        <dbReference type="PROSITE" id="PS50144"/>
    </source>
</evidence>
<evidence type="ECO:0000256" key="5">
    <source>
        <dbReference type="ARBA" id="ARBA00022670"/>
    </source>
</evidence>
<dbReference type="GO" id="GO:0006508">
    <property type="term" value="P:proteolysis"/>
    <property type="evidence" value="ECO:0007669"/>
    <property type="project" value="UniProtKB-KW"/>
</dbReference>
<dbReference type="InterPro" id="IPR050164">
    <property type="entry name" value="Peptidase_C19"/>
</dbReference>
<dbReference type="GO" id="GO:0031647">
    <property type="term" value="P:regulation of protein stability"/>
    <property type="evidence" value="ECO:0007669"/>
    <property type="project" value="TreeGrafter"/>
</dbReference>
<dbReference type="GO" id="GO:0005634">
    <property type="term" value="C:nucleus"/>
    <property type="evidence" value="ECO:0007669"/>
    <property type="project" value="UniProtKB-SubCell"/>
</dbReference>
<organism evidence="13 14">
    <name type="scientific">Rozella allomycis (strain CSF55)</name>
    <dbReference type="NCBI Taxonomy" id="988480"/>
    <lineage>
        <taxon>Eukaryota</taxon>
        <taxon>Fungi</taxon>
        <taxon>Fungi incertae sedis</taxon>
        <taxon>Cryptomycota</taxon>
        <taxon>Cryptomycota incertae sedis</taxon>
        <taxon>Rozella</taxon>
    </lineage>
</organism>
<keyword evidence="6" id="KW-0833">Ubl conjugation pathway</keyword>
<feature type="domain" description="USP" evidence="12">
    <location>
        <begin position="207"/>
        <end position="512"/>
    </location>
</feature>
<keyword evidence="9" id="KW-0539">Nucleus</keyword>
<dbReference type="InterPro" id="IPR008974">
    <property type="entry name" value="TRAF-like"/>
</dbReference>
<evidence type="ECO:0000256" key="6">
    <source>
        <dbReference type="ARBA" id="ARBA00022786"/>
    </source>
</evidence>
<dbReference type="Gene3D" id="2.60.210.10">
    <property type="entry name" value="Apoptosis, Tumor Necrosis Factor Receptor Associated Protein 2, Chain A"/>
    <property type="match status" value="1"/>
</dbReference>
<dbReference type="OrthoDB" id="289038at2759"/>
<dbReference type="Pfam" id="PF00443">
    <property type="entry name" value="UCH"/>
    <property type="match status" value="1"/>
</dbReference>
<protein>
    <recommendedName>
        <fullName evidence="4">ubiquitinyl hydrolase 1</fullName>
        <ecNumber evidence="4">3.4.19.12</ecNumber>
    </recommendedName>
</protein>
<dbReference type="PANTHER" id="PTHR24006">
    <property type="entry name" value="UBIQUITIN CARBOXYL-TERMINAL HYDROLASE"/>
    <property type="match status" value="1"/>
</dbReference>
<dbReference type="GO" id="GO:0016579">
    <property type="term" value="P:protein deubiquitination"/>
    <property type="evidence" value="ECO:0007669"/>
    <property type="project" value="InterPro"/>
</dbReference>
<dbReference type="InterPro" id="IPR029346">
    <property type="entry name" value="USP_C"/>
</dbReference>
<dbReference type="OMA" id="QFLPCET"/>
<dbReference type="InterPro" id="IPR001394">
    <property type="entry name" value="Peptidase_C19_UCH"/>
</dbReference>
<evidence type="ECO:0000313" key="14">
    <source>
        <dbReference type="Proteomes" id="UP000030755"/>
    </source>
</evidence>
<dbReference type="Pfam" id="PF14533">
    <property type="entry name" value="USP7_C2"/>
    <property type="match status" value="1"/>
</dbReference>
<reference evidence="13 14" key="1">
    <citation type="journal article" date="2013" name="Curr. Biol.">
        <title>Shared signatures of parasitism and phylogenomics unite Cryptomycota and microsporidia.</title>
        <authorList>
            <person name="James T.Y."/>
            <person name="Pelin A."/>
            <person name="Bonen L."/>
            <person name="Ahrendt S."/>
            <person name="Sain D."/>
            <person name="Corradi N."/>
            <person name="Stajich J.E."/>
        </authorList>
    </citation>
    <scope>NUCLEOTIDE SEQUENCE [LARGE SCALE GENOMIC DNA]</scope>
    <source>
        <strain evidence="13 14">CSF55</strain>
    </source>
</reference>
<dbReference type="GO" id="GO:0005829">
    <property type="term" value="C:cytosol"/>
    <property type="evidence" value="ECO:0007669"/>
    <property type="project" value="TreeGrafter"/>
</dbReference>
<comment type="catalytic activity">
    <reaction evidence="1">
        <text>Thiol-dependent hydrolysis of ester, thioester, amide, peptide and isopeptide bonds formed by the C-terminal Gly of ubiquitin (a 76-residue protein attached to proteins as an intracellular targeting signal).</text>
        <dbReference type="EC" id="3.4.19.12"/>
    </reaction>
</comment>
<dbReference type="PANTHER" id="PTHR24006:SF644">
    <property type="entry name" value="UBIQUITIN CARBOXYL-TERMINAL HYDROLASE 7"/>
    <property type="match status" value="1"/>
</dbReference>
<feature type="domain" description="MATH" evidence="11">
    <location>
        <begin position="51"/>
        <end position="181"/>
    </location>
</feature>
<keyword evidence="14" id="KW-1185">Reference proteome</keyword>
<dbReference type="CDD" id="cd02659">
    <property type="entry name" value="peptidase_C19C"/>
    <property type="match status" value="1"/>
</dbReference>
<evidence type="ECO:0000256" key="7">
    <source>
        <dbReference type="ARBA" id="ARBA00022801"/>
    </source>
</evidence>
<dbReference type="GO" id="GO:0004843">
    <property type="term" value="F:cysteine-type deubiquitinase activity"/>
    <property type="evidence" value="ECO:0007669"/>
    <property type="project" value="UniProtKB-EC"/>
</dbReference>
<dbReference type="SMART" id="SM00061">
    <property type="entry name" value="MATH"/>
    <property type="match status" value="1"/>
</dbReference>
<dbReference type="PROSITE" id="PS50235">
    <property type="entry name" value="USP_3"/>
    <property type="match status" value="1"/>
</dbReference>
<dbReference type="InterPro" id="IPR038765">
    <property type="entry name" value="Papain-like_cys_pep_sf"/>
</dbReference>
<name>A0A075ARA4_ROZAC</name>
<keyword evidence="5" id="KW-0645">Protease</keyword>
<evidence type="ECO:0000256" key="2">
    <source>
        <dbReference type="ARBA" id="ARBA00004123"/>
    </source>
</evidence>
<dbReference type="Gene3D" id="3.90.70.10">
    <property type="entry name" value="Cysteine proteinases"/>
    <property type="match status" value="1"/>
</dbReference>
<evidence type="ECO:0000256" key="3">
    <source>
        <dbReference type="ARBA" id="ARBA00009085"/>
    </source>
</evidence>
<evidence type="ECO:0000313" key="13">
    <source>
        <dbReference type="EMBL" id="EPZ31246.1"/>
    </source>
</evidence>
<dbReference type="PROSITE" id="PS00972">
    <property type="entry name" value="USP_1"/>
    <property type="match status" value="1"/>
</dbReference>
<evidence type="ECO:0000259" key="12">
    <source>
        <dbReference type="PROSITE" id="PS50235"/>
    </source>
</evidence>
<accession>A0A075ARA4</accession>
<sequence length="1053" mass="123056">MSQENTPIFSFQERIRTENSSTPPTPVAEESRVVISNEEALPSLNHPLIEKRVMKFTLENVSSKTERENLPKFSVGGSEFSVLYFPRGNANENREDASASLFLVCESVKDSDAVVCAHFMLSLVNVVDERVIVSKSATHRFHRDEVDWGFSKFCSLKKMFEGEEGEKKLVEDDKVDLYVHVAVYRDDYKTLWNDFATWDSKKMTGYVGLMNQGATCYMNSLLQSLYFTNAFRRAVYSIPTEVEEKSVPLSLQRVFYNLQNSDRAVGTKDLTRSFGWDTMDSFMQHDVQEFNRVLQDCLEEKIKKTPVEGLIEKLFVGKMKSFIKCVNVNYESSREEKFYDIQLNVKGMKNLEESFKDYIKVEMLNGENKYMAEGHGLQDAKKGVVFMEFPPVLHLQLKRFEYDFERDAMVKINDRHEFPLEIDLKEFKNEETEDEMYHLHGVLVHSGDVNGGHYMAYIRPTIENEWFKFDDDRVIKVSTEEALDENFGGEFNNKNRKIKKITNAYMLVYIKDSQRMEILKPITNKDIPLKLLELFENEKKLELEKRKEKEEILNSLNVYFITKKDLNEKISSDLFSTKPPIRFNKNFNFFQIIDHFQNIYNFNSNFRLWLFCKRQNNTFRPDSCITDFNQTLSQVGKNEILLYLEEDIKEGERELSIDDVLLFVKFYDPVEKKLNFVGSFVFKLSDKMENVILQVKQQIGLDETIPVRVYEEIKPTFIEQKALKGTIQSHELTTGDILIFQKELSFDLHKQSELDPLKQLTVPHHFDYLVNKVFVILKQKDLLDNQNDISIELSRKFSFDLVSEKVGAALSHDPTRILFHQFDPFYKNFKVISRRKNLCLNEMISVDNSSGLNYLFYEKLNISLMELESKISFQIILLDENLKESSIQKFLVSKNSLIKDLNLDFKNPRIYDTFNCRILREFKPNDPVSLFSTHSTIYAHEIPLDESLPNAKLVSVEHFNKDTSKMHGIPFKFPIFPNEPCSQIKERIGKRLNISEKDLTRIKLARITFGSIQYLNPDEVLYNVEFGVNDHLGLDHVDRNATKSYDRSLKIHN</sequence>
<dbReference type="Pfam" id="PF12436">
    <property type="entry name" value="USP7_ICP0_bdg"/>
    <property type="match status" value="1"/>
</dbReference>
<dbReference type="InterPro" id="IPR028889">
    <property type="entry name" value="USP"/>
</dbReference>
<keyword evidence="8" id="KW-0788">Thiol protease</keyword>
<dbReference type="GO" id="GO:0140492">
    <property type="term" value="F:metal-dependent deubiquitinase activity"/>
    <property type="evidence" value="ECO:0007669"/>
    <property type="project" value="UniProtKB-ARBA"/>
</dbReference>
<comment type="subcellular location">
    <subcellularLocation>
        <location evidence="2">Nucleus</location>
    </subcellularLocation>
</comment>
<dbReference type="EMBL" id="KE561265">
    <property type="protein sequence ID" value="EPZ31246.1"/>
    <property type="molecule type" value="Genomic_DNA"/>
</dbReference>
<dbReference type="EC" id="3.4.19.12" evidence="4"/>
<dbReference type="InterPro" id="IPR018200">
    <property type="entry name" value="USP_CS"/>
</dbReference>
<dbReference type="Pfam" id="PF22486">
    <property type="entry name" value="MATH_2"/>
    <property type="match status" value="1"/>
</dbReference>
<gene>
    <name evidence="13" type="ORF">O9G_000891</name>
</gene>
<evidence type="ECO:0000256" key="10">
    <source>
        <dbReference type="SAM" id="MobiDB-lite"/>
    </source>
</evidence>
<evidence type="ECO:0000256" key="1">
    <source>
        <dbReference type="ARBA" id="ARBA00000707"/>
    </source>
</evidence>
<dbReference type="SUPFAM" id="SSF54001">
    <property type="entry name" value="Cysteine proteinases"/>
    <property type="match status" value="1"/>
</dbReference>
<dbReference type="HOGENOM" id="CLU_003532_0_1_1"/>
<proteinExistence type="inferred from homology"/>
<evidence type="ECO:0000256" key="4">
    <source>
        <dbReference type="ARBA" id="ARBA00012759"/>
    </source>
</evidence>
<dbReference type="STRING" id="988480.A0A075ARA4"/>
<feature type="region of interest" description="Disordered" evidence="10">
    <location>
        <begin position="1"/>
        <end position="27"/>
    </location>
</feature>
<keyword evidence="7 13" id="KW-0378">Hydrolase</keyword>
<dbReference type="InterPro" id="IPR002083">
    <property type="entry name" value="MATH/TRAF_dom"/>
</dbReference>